<dbReference type="PANTHER" id="PTHR43172:SF1">
    <property type="entry name" value="ADENYLOSUCCINATE LYASE"/>
    <property type="match status" value="1"/>
</dbReference>
<comment type="catalytic activity">
    <reaction evidence="10">
        <text>N(6)-(1,2-dicarboxyethyl)-AMP = fumarate + AMP</text>
        <dbReference type="Rhea" id="RHEA:16853"/>
        <dbReference type="ChEBI" id="CHEBI:29806"/>
        <dbReference type="ChEBI" id="CHEBI:57567"/>
        <dbReference type="ChEBI" id="CHEBI:456215"/>
        <dbReference type="EC" id="4.3.2.2"/>
    </reaction>
    <physiologicalReaction direction="left-to-right" evidence="10">
        <dbReference type="Rhea" id="RHEA:16854"/>
    </physiologicalReaction>
</comment>
<evidence type="ECO:0000256" key="7">
    <source>
        <dbReference type="ARBA" id="ARBA00023239"/>
    </source>
</evidence>
<dbReference type="GO" id="GO:0044208">
    <property type="term" value="P:'de novo' AMP biosynthetic process"/>
    <property type="evidence" value="ECO:0007669"/>
    <property type="project" value="UniProtKB-UniPathway"/>
</dbReference>
<evidence type="ECO:0000256" key="1">
    <source>
        <dbReference type="ARBA" id="ARBA00004706"/>
    </source>
</evidence>
<dbReference type="Pfam" id="PF00206">
    <property type="entry name" value="Lyase_1"/>
    <property type="match status" value="1"/>
</dbReference>
<dbReference type="SUPFAM" id="SSF48557">
    <property type="entry name" value="L-aspartase-like"/>
    <property type="match status" value="1"/>
</dbReference>
<dbReference type="Gene3D" id="1.20.200.10">
    <property type="entry name" value="Fumarase/aspartase (Central domain)"/>
    <property type="match status" value="1"/>
</dbReference>
<evidence type="ECO:0000256" key="2">
    <source>
        <dbReference type="ARBA" id="ARBA00004734"/>
    </source>
</evidence>
<organism evidence="14 15">
    <name type="scientific">Williamsoniiplasma lucivorax</name>
    <dbReference type="NCBI Taxonomy" id="209274"/>
    <lineage>
        <taxon>Bacteria</taxon>
        <taxon>Bacillati</taxon>
        <taxon>Mycoplasmatota</taxon>
        <taxon>Mollicutes</taxon>
        <taxon>Entomoplasmatales</taxon>
        <taxon>Williamsoniiplasma</taxon>
    </lineage>
</organism>
<comment type="pathway">
    <text evidence="2 12">Purine metabolism; AMP biosynthesis via de novo pathway; AMP from IMP: step 2/2.</text>
</comment>
<dbReference type="GO" id="GO:0005829">
    <property type="term" value="C:cytosol"/>
    <property type="evidence" value="ECO:0007669"/>
    <property type="project" value="TreeGrafter"/>
</dbReference>
<dbReference type="Gene3D" id="1.10.275.10">
    <property type="entry name" value="Fumarase/aspartase (N-terminal domain)"/>
    <property type="match status" value="1"/>
</dbReference>
<dbReference type="Pfam" id="PF10397">
    <property type="entry name" value="ADSL_C"/>
    <property type="match status" value="1"/>
</dbReference>
<dbReference type="RefSeq" id="WP_028126922.1">
    <property type="nucleotide sequence ID" value="NZ_PHNE01000001.1"/>
</dbReference>
<dbReference type="STRING" id="1399797.GCA_000518285_01711"/>
<keyword evidence="7 12" id="KW-0456">Lyase</keyword>
<dbReference type="InterPro" id="IPR004769">
    <property type="entry name" value="Pur_lyase"/>
</dbReference>
<dbReference type="CDD" id="cd01360">
    <property type="entry name" value="Adenylsuccinate_lyase_1"/>
    <property type="match status" value="1"/>
</dbReference>
<dbReference type="InterPro" id="IPR000362">
    <property type="entry name" value="Fumarate_lyase_fam"/>
</dbReference>
<evidence type="ECO:0000259" key="13">
    <source>
        <dbReference type="SMART" id="SM00998"/>
    </source>
</evidence>
<proteinExistence type="inferred from homology"/>
<dbReference type="InterPro" id="IPR022761">
    <property type="entry name" value="Fumarate_lyase_N"/>
</dbReference>
<evidence type="ECO:0000256" key="12">
    <source>
        <dbReference type="RuleBase" id="RU361172"/>
    </source>
</evidence>
<dbReference type="Proteomes" id="UP000237865">
    <property type="component" value="Unassembled WGS sequence"/>
</dbReference>
<dbReference type="PANTHER" id="PTHR43172">
    <property type="entry name" value="ADENYLOSUCCINATE LYASE"/>
    <property type="match status" value="1"/>
</dbReference>
<dbReference type="InterPro" id="IPR024083">
    <property type="entry name" value="Fumarase/histidase_N"/>
</dbReference>
<evidence type="ECO:0000256" key="8">
    <source>
        <dbReference type="ARBA" id="ARBA00024477"/>
    </source>
</evidence>
<keyword evidence="6 12" id="KW-0658">Purine biosynthesis</keyword>
<evidence type="ECO:0000313" key="15">
    <source>
        <dbReference type="Proteomes" id="UP000237865"/>
    </source>
</evidence>
<evidence type="ECO:0000256" key="3">
    <source>
        <dbReference type="ARBA" id="ARBA00008273"/>
    </source>
</evidence>
<sequence length="432" mass="49966">MISRYAVADIEKIWTDENKYQVWLDVEKYIVEAWASLKVVPQKDLAALSQLKVDLPRMLVIEQETKHDVVAFTRMLGEQIGHESKWIHLGVTSTDIVDTAQNFLIKNSNVIVEQELKNLLKTLKSLALKNEKILIMGRTHGMYGEPTSLGLKFALWYEEINRQIKRLELARKDIELVKISGSMGNYANLELAVESFVAKKMKMGVDSLSTQVTQRDRHAFLISVFGNLASTLEKIATEIRLFQRSDVNELAEGFSAGQKGSSSMPHKKNPISSENIAGLSRFIRAFTNLAFENNNLWHERDISHSSNERIMFPDIFNTLVYALRRMNDTLQNLQINKVQIQKHIDEAHNIYFSQRVLTYIIMHNALVTREEVYDLIQKCTTISMVEKTDLKEVLLNNDILNFISKQEFDTLFDKQFFNRQTKQIFKRVFNQK</sequence>
<dbReference type="PROSITE" id="PS00163">
    <property type="entry name" value="FUMARATE_LYASES"/>
    <property type="match status" value="1"/>
</dbReference>
<comment type="similarity">
    <text evidence="3 12">Belongs to the lyase 1 family. Adenylosuccinate lyase subfamily.</text>
</comment>
<dbReference type="Gene3D" id="1.10.40.30">
    <property type="entry name" value="Fumarase/aspartase (C-terminal domain)"/>
    <property type="match status" value="1"/>
</dbReference>
<evidence type="ECO:0000256" key="5">
    <source>
        <dbReference type="ARBA" id="ARBA00017058"/>
    </source>
</evidence>
<dbReference type="PRINTS" id="PR00149">
    <property type="entry name" value="FUMRATELYASE"/>
</dbReference>
<dbReference type="EMBL" id="PHNE01000001">
    <property type="protein sequence ID" value="PPE05988.1"/>
    <property type="molecule type" value="Genomic_DNA"/>
</dbReference>
<feature type="domain" description="Adenylosuccinate lyase C-terminal" evidence="13">
    <location>
        <begin position="348"/>
        <end position="429"/>
    </location>
</feature>
<evidence type="ECO:0000256" key="4">
    <source>
        <dbReference type="ARBA" id="ARBA00012339"/>
    </source>
</evidence>
<dbReference type="GO" id="GO:0070626">
    <property type="term" value="F:(S)-2-(5-amino-1-(5-phospho-D-ribosyl)imidazole-4-carboxamido) succinate lyase (fumarate-forming) activity"/>
    <property type="evidence" value="ECO:0007669"/>
    <property type="project" value="TreeGrafter"/>
</dbReference>
<accession>A0A2S5RFC0</accession>
<dbReference type="EC" id="4.3.2.2" evidence="4 11"/>
<evidence type="ECO:0000256" key="11">
    <source>
        <dbReference type="NCBIfam" id="TIGR00928"/>
    </source>
</evidence>
<dbReference type="FunFam" id="1.20.200.10:FF:000008">
    <property type="entry name" value="Adenylosuccinate lyase"/>
    <property type="match status" value="1"/>
</dbReference>
<protein>
    <recommendedName>
        <fullName evidence="5 11">Adenylosuccinate lyase</fullName>
        <shortName evidence="12">ASL</shortName>
        <ecNumber evidence="4 11">4.3.2.2</ecNumber>
    </recommendedName>
    <alternativeName>
        <fullName evidence="9 12">Adenylosuccinase</fullName>
    </alternativeName>
</protein>
<reference evidence="14 15" key="1">
    <citation type="submission" date="2017-11" db="EMBL/GenBank/DDBJ databases">
        <title>Genome sequence of Entomoplasma lucivorax PIPN-2 (ATCC 49196).</title>
        <authorList>
            <person name="Lo W.-S."/>
            <person name="Gasparich G.E."/>
            <person name="Kuo C.-H."/>
        </authorList>
    </citation>
    <scope>NUCLEOTIDE SEQUENCE [LARGE SCALE GENOMIC DNA]</scope>
    <source>
        <strain evidence="14 15">PIPN-2</strain>
    </source>
</reference>
<comment type="catalytic activity">
    <reaction evidence="8">
        <text>(2S)-2-[5-amino-1-(5-phospho-beta-D-ribosyl)imidazole-4-carboxamido]succinate = 5-amino-1-(5-phospho-beta-D-ribosyl)imidazole-4-carboxamide + fumarate</text>
        <dbReference type="Rhea" id="RHEA:23920"/>
        <dbReference type="ChEBI" id="CHEBI:29806"/>
        <dbReference type="ChEBI" id="CHEBI:58443"/>
        <dbReference type="ChEBI" id="CHEBI:58475"/>
        <dbReference type="EC" id="4.3.2.2"/>
    </reaction>
    <physiologicalReaction direction="left-to-right" evidence="8">
        <dbReference type="Rhea" id="RHEA:23921"/>
    </physiologicalReaction>
</comment>
<dbReference type="GO" id="GO:0006189">
    <property type="term" value="P:'de novo' IMP biosynthetic process"/>
    <property type="evidence" value="ECO:0007669"/>
    <property type="project" value="UniProtKB-UniPathway"/>
</dbReference>
<dbReference type="UniPathway" id="UPA00074">
    <property type="reaction ID" value="UER00132"/>
</dbReference>
<name>A0A2S5RFC0_9MOLU</name>
<gene>
    <name evidence="14" type="primary">purB</name>
    <name evidence="14" type="ORF">ELUCI_v1c02790</name>
</gene>
<comment type="pathway">
    <text evidence="1 12">Purine metabolism; IMP biosynthesis via de novo pathway; 5-amino-1-(5-phospho-D-ribosyl)imidazole-4-carboxamide from 5-amino-1-(5-phospho-D-ribosyl)imidazole-4-carboxylate: step 2/2.</text>
</comment>
<evidence type="ECO:0000256" key="6">
    <source>
        <dbReference type="ARBA" id="ARBA00022755"/>
    </source>
</evidence>
<dbReference type="SMART" id="SM00998">
    <property type="entry name" value="ADSL_C"/>
    <property type="match status" value="1"/>
</dbReference>
<evidence type="ECO:0000313" key="14">
    <source>
        <dbReference type="EMBL" id="PPE05988.1"/>
    </source>
</evidence>
<dbReference type="InterPro" id="IPR019468">
    <property type="entry name" value="AdenyloSucc_lyase_C"/>
</dbReference>
<dbReference type="GO" id="GO:0004018">
    <property type="term" value="F:N6-(1,2-dicarboxyethyl)AMP AMP-lyase (fumarate-forming) activity"/>
    <property type="evidence" value="ECO:0007669"/>
    <property type="project" value="UniProtKB-UniRule"/>
</dbReference>
<dbReference type="InterPro" id="IPR020557">
    <property type="entry name" value="Fumarate_lyase_CS"/>
</dbReference>
<dbReference type="UniPathway" id="UPA00075">
    <property type="reaction ID" value="UER00336"/>
</dbReference>
<dbReference type="NCBIfam" id="TIGR00928">
    <property type="entry name" value="purB"/>
    <property type="match status" value="1"/>
</dbReference>
<evidence type="ECO:0000256" key="10">
    <source>
        <dbReference type="ARBA" id="ARBA00049115"/>
    </source>
</evidence>
<evidence type="ECO:0000256" key="9">
    <source>
        <dbReference type="ARBA" id="ARBA00030717"/>
    </source>
</evidence>
<keyword evidence="15" id="KW-1185">Reference proteome</keyword>
<dbReference type="InterPro" id="IPR008948">
    <property type="entry name" value="L-Aspartase-like"/>
</dbReference>
<comment type="caution">
    <text evidence="14">The sequence shown here is derived from an EMBL/GenBank/DDBJ whole genome shotgun (WGS) entry which is preliminary data.</text>
</comment>
<dbReference type="AlphaFoldDB" id="A0A2S5RFC0"/>